<dbReference type="GO" id="GO:0050906">
    <property type="term" value="P:detection of stimulus involved in sensory perception"/>
    <property type="evidence" value="ECO:0007669"/>
    <property type="project" value="UniProtKB-ARBA"/>
</dbReference>
<dbReference type="SUPFAM" id="SSF53850">
    <property type="entry name" value="Periplasmic binding protein-like II"/>
    <property type="match status" value="1"/>
</dbReference>
<feature type="transmembrane region" description="Helical" evidence="9">
    <location>
        <begin position="250"/>
        <end position="271"/>
    </location>
</feature>
<comment type="similarity">
    <text evidence="2">Belongs to the glutamate-gated ion channel (TC 1.A.10.1) family.</text>
</comment>
<dbReference type="GO" id="GO:0015276">
    <property type="term" value="F:ligand-gated monoatomic ion channel activity"/>
    <property type="evidence" value="ECO:0007669"/>
    <property type="project" value="InterPro"/>
</dbReference>
<dbReference type="InterPro" id="IPR001638">
    <property type="entry name" value="Solute-binding_3/MltF_N"/>
</dbReference>
<keyword evidence="6 9" id="KW-0472">Membrane</keyword>
<comment type="subcellular location">
    <subcellularLocation>
        <location evidence="1">Cell membrane</location>
        <topology evidence="1">Multi-pass membrane protein</topology>
    </subcellularLocation>
</comment>
<feature type="domain" description="Ionotropic glutamate receptor C-terminal" evidence="10">
    <location>
        <begin position="78"/>
        <end position="409"/>
    </location>
</feature>
<dbReference type="AlphaFoldDB" id="A0AAD8A2F9"/>
<evidence type="ECO:0000256" key="8">
    <source>
        <dbReference type="ARBA" id="ARBA00023180"/>
    </source>
</evidence>
<dbReference type="GO" id="GO:0005886">
    <property type="term" value="C:plasma membrane"/>
    <property type="evidence" value="ECO:0007669"/>
    <property type="project" value="UniProtKB-SubCell"/>
</dbReference>
<keyword evidence="12" id="KW-1185">Reference proteome</keyword>
<dbReference type="InterPro" id="IPR052192">
    <property type="entry name" value="Insect_Ionotropic_Sensory_Rcpt"/>
</dbReference>
<evidence type="ECO:0000256" key="2">
    <source>
        <dbReference type="ARBA" id="ARBA00008685"/>
    </source>
</evidence>
<evidence type="ECO:0000256" key="9">
    <source>
        <dbReference type="SAM" id="Phobius"/>
    </source>
</evidence>
<dbReference type="PANTHER" id="PTHR42643:SF30">
    <property type="entry name" value="IONOTROPIC RECEPTOR 40A-RELATED"/>
    <property type="match status" value="1"/>
</dbReference>
<dbReference type="PANTHER" id="PTHR42643">
    <property type="entry name" value="IONOTROPIC RECEPTOR 20A-RELATED"/>
    <property type="match status" value="1"/>
</dbReference>
<dbReference type="InterPro" id="IPR001320">
    <property type="entry name" value="Iontro_rcpt_C"/>
</dbReference>
<dbReference type="Gene3D" id="3.40.190.10">
    <property type="entry name" value="Periplasmic binding protein-like II"/>
    <property type="match status" value="1"/>
</dbReference>
<feature type="transmembrane region" description="Helical" evidence="9">
    <location>
        <begin position="223"/>
        <end position="243"/>
    </location>
</feature>
<keyword evidence="3" id="KW-1003">Cell membrane</keyword>
<dbReference type="EMBL" id="JASPKZ010004211">
    <property type="protein sequence ID" value="KAJ9590507.1"/>
    <property type="molecule type" value="Genomic_DNA"/>
</dbReference>
<dbReference type="Proteomes" id="UP001233999">
    <property type="component" value="Unassembled WGS sequence"/>
</dbReference>
<name>A0AAD8A2F9_DIPPU</name>
<dbReference type="Pfam" id="PF00497">
    <property type="entry name" value="SBP_bac_3"/>
    <property type="match status" value="1"/>
</dbReference>
<feature type="non-terminal residue" evidence="11">
    <location>
        <position position="1"/>
    </location>
</feature>
<keyword evidence="5 9" id="KW-1133">Transmembrane helix</keyword>
<dbReference type="Pfam" id="PF00060">
    <property type="entry name" value="Lig_chan"/>
    <property type="match status" value="1"/>
</dbReference>
<keyword evidence="4 9" id="KW-0812">Transmembrane</keyword>
<reference evidence="11" key="1">
    <citation type="journal article" date="2023" name="IScience">
        <title>Live-bearing cockroach genome reveals convergent evolutionary mechanisms linked to viviparity in insects and beyond.</title>
        <authorList>
            <person name="Fouks B."/>
            <person name="Harrison M.C."/>
            <person name="Mikhailova A.A."/>
            <person name="Marchal E."/>
            <person name="English S."/>
            <person name="Carruthers M."/>
            <person name="Jennings E.C."/>
            <person name="Chiamaka E.L."/>
            <person name="Frigard R.A."/>
            <person name="Pippel M."/>
            <person name="Attardo G.M."/>
            <person name="Benoit J.B."/>
            <person name="Bornberg-Bauer E."/>
            <person name="Tobe S.S."/>
        </authorList>
    </citation>
    <scope>NUCLEOTIDE SEQUENCE</scope>
    <source>
        <strain evidence="11">Stay&amp;Tobe</strain>
    </source>
</reference>
<evidence type="ECO:0000256" key="6">
    <source>
        <dbReference type="ARBA" id="ARBA00023136"/>
    </source>
</evidence>
<evidence type="ECO:0000313" key="11">
    <source>
        <dbReference type="EMBL" id="KAJ9590507.1"/>
    </source>
</evidence>
<feature type="transmembrane region" description="Helical" evidence="9">
    <location>
        <begin position="426"/>
        <end position="446"/>
    </location>
</feature>
<reference evidence="11" key="2">
    <citation type="submission" date="2023-05" db="EMBL/GenBank/DDBJ databases">
        <authorList>
            <person name="Fouks B."/>
        </authorList>
    </citation>
    <scope>NUCLEOTIDE SEQUENCE</scope>
    <source>
        <strain evidence="11">Stay&amp;Tobe</strain>
        <tissue evidence="11">Testes</tissue>
    </source>
</reference>
<evidence type="ECO:0000256" key="7">
    <source>
        <dbReference type="ARBA" id="ARBA00023170"/>
    </source>
</evidence>
<comment type="caution">
    <text evidence="11">The sequence shown here is derived from an EMBL/GenBank/DDBJ whole genome shotgun (WGS) entry which is preliminary data.</text>
</comment>
<evidence type="ECO:0000256" key="5">
    <source>
        <dbReference type="ARBA" id="ARBA00022989"/>
    </source>
</evidence>
<evidence type="ECO:0000259" key="10">
    <source>
        <dbReference type="SMART" id="SM00079"/>
    </source>
</evidence>
<organism evidence="11 12">
    <name type="scientific">Diploptera punctata</name>
    <name type="common">Pacific beetle cockroach</name>
    <dbReference type="NCBI Taxonomy" id="6984"/>
    <lineage>
        <taxon>Eukaryota</taxon>
        <taxon>Metazoa</taxon>
        <taxon>Ecdysozoa</taxon>
        <taxon>Arthropoda</taxon>
        <taxon>Hexapoda</taxon>
        <taxon>Insecta</taxon>
        <taxon>Pterygota</taxon>
        <taxon>Neoptera</taxon>
        <taxon>Polyneoptera</taxon>
        <taxon>Dictyoptera</taxon>
        <taxon>Blattodea</taxon>
        <taxon>Blaberoidea</taxon>
        <taxon>Blaberidae</taxon>
        <taxon>Diplopterinae</taxon>
        <taxon>Diploptera</taxon>
    </lineage>
</organism>
<evidence type="ECO:0000256" key="1">
    <source>
        <dbReference type="ARBA" id="ARBA00004651"/>
    </source>
</evidence>
<evidence type="ECO:0000256" key="3">
    <source>
        <dbReference type="ARBA" id="ARBA00022475"/>
    </source>
</evidence>
<dbReference type="Gene3D" id="1.10.287.70">
    <property type="match status" value="1"/>
</dbReference>
<proteinExistence type="inferred from homology"/>
<evidence type="ECO:0000256" key="4">
    <source>
        <dbReference type="ARBA" id="ARBA00022692"/>
    </source>
</evidence>
<evidence type="ECO:0000313" key="12">
    <source>
        <dbReference type="Proteomes" id="UP001233999"/>
    </source>
</evidence>
<feature type="transmembrane region" description="Helical" evidence="9">
    <location>
        <begin position="180"/>
        <end position="203"/>
    </location>
</feature>
<sequence length="469" mass="53976">YFQVISRVETLSRAVWLLFLSKNTSIDSFFSNIYVPFNCKFLVAQNIGKHFHLTEVYRVADGTPLMTYPYGRWSVNVTYVTGTTLYERRKHLHGFKMKGVTINVSEFSIKEESNGSWNGMIEMLRNRQVDVGMSGFTLTEERMQVVDFTFPIIYMRYQVFIRQPMEEEIKWDDYLKPFSLHLWVTLSISVLVVSVVLSNVHVIGRHFGNEEIRSSSRYCLYDSFFYVFGIFCQQGHAFTPIALSSRIVYLTAYLTAVVTLSAYSAALISFLTRKTTILPFQNLQQLMQDDTYQLGVLDGSSEFNLFSNSEDPEMKNLYERMLAPYTMPKTNEEGFHRLCSGRYAFITTIRHTSAQFLCRLTVLPMEAFPVTTSIVLTKDSPYRDILNHRLLTMGVEGSLHRLRTSWLKSKLGEQTRPWEEIGINSLVPILTILTVGAVTAAAVLLCEKELHKRSSLRRKSKTISSHKIE</sequence>
<keyword evidence="7" id="KW-0675">Receptor</keyword>
<gene>
    <name evidence="11" type="ORF">L9F63_016458</name>
</gene>
<dbReference type="SMART" id="SM00079">
    <property type="entry name" value="PBPe"/>
    <property type="match status" value="1"/>
</dbReference>
<keyword evidence="8" id="KW-0325">Glycoprotein</keyword>
<accession>A0AAD8A2F9</accession>
<protein>
    <recommendedName>
        <fullName evidence="10">Ionotropic glutamate receptor C-terminal domain-containing protein</fullName>
    </recommendedName>
</protein>